<keyword evidence="3" id="KW-0479">Metal-binding</keyword>
<evidence type="ECO:0000256" key="8">
    <source>
        <dbReference type="ARBA" id="ARBA00040531"/>
    </source>
</evidence>
<accession>A0A0C3B5X3</accession>
<reference evidence="11 12" key="1">
    <citation type="submission" date="2014-04" db="EMBL/GenBank/DDBJ databases">
        <authorList>
            <consortium name="DOE Joint Genome Institute"/>
            <person name="Kuo A."/>
            <person name="Zuccaro A."/>
            <person name="Kohler A."/>
            <person name="Nagy L.G."/>
            <person name="Floudas D."/>
            <person name="Copeland A."/>
            <person name="Barry K.W."/>
            <person name="Cichocki N."/>
            <person name="Veneault-Fourrey C."/>
            <person name="LaButti K."/>
            <person name="Lindquist E.A."/>
            <person name="Lipzen A."/>
            <person name="Lundell T."/>
            <person name="Morin E."/>
            <person name="Murat C."/>
            <person name="Sun H."/>
            <person name="Tunlid A."/>
            <person name="Henrissat B."/>
            <person name="Grigoriev I.V."/>
            <person name="Hibbett D.S."/>
            <person name="Martin F."/>
            <person name="Nordberg H.P."/>
            <person name="Cantor M.N."/>
            <person name="Hua S.X."/>
        </authorList>
    </citation>
    <scope>NUCLEOTIDE SEQUENCE [LARGE SCALE GENOMIC DNA]</scope>
    <source>
        <strain evidence="11 12">MAFF 305830</strain>
    </source>
</reference>
<dbReference type="GO" id="GO:0005634">
    <property type="term" value="C:nucleus"/>
    <property type="evidence" value="ECO:0007669"/>
    <property type="project" value="UniProtKB-SubCell"/>
</dbReference>
<evidence type="ECO:0000256" key="7">
    <source>
        <dbReference type="ARBA" id="ARBA00023242"/>
    </source>
</evidence>
<gene>
    <name evidence="11" type="ORF">M408DRAFT_166951</name>
</gene>
<proteinExistence type="predicted"/>
<reference evidence="12" key="2">
    <citation type="submission" date="2015-01" db="EMBL/GenBank/DDBJ databases">
        <title>Evolutionary Origins and Diversification of the Mycorrhizal Mutualists.</title>
        <authorList>
            <consortium name="DOE Joint Genome Institute"/>
            <consortium name="Mycorrhizal Genomics Consortium"/>
            <person name="Kohler A."/>
            <person name="Kuo A."/>
            <person name="Nagy L.G."/>
            <person name="Floudas D."/>
            <person name="Copeland A."/>
            <person name="Barry K.W."/>
            <person name="Cichocki N."/>
            <person name="Veneault-Fourrey C."/>
            <person name="LaButti K."/>
            <person name="Lindquist E.A."/>
            <person name="Lipzen A."/>
            <person name="Lundell T."/>
            <person name="Morin E."/>
            <person name="Murat C."/>
            <person name="Riley R."/>
            <person name="Ohm R."/>
            <person name="Sun H."/>
            <person name="Tunlid A."/>
            <person name="Henrissat B."/>
            <person name="Grigoriev I.V."/>
            <person name="Hibbett D.S."/>
            <person name="Martin F."/>
        </authorList>
    </citation>
    <scope>NUCLEOTIDE SEQUENCE [LARGE SCALE GENOMIC DNA]</scope>
    <source>
        <strain evidence="12">MAFF 305830</strain>
    </source>
</reference>
<dbReference type="GO" id="GO:0006139">
    <property type="term" value="P:nucleobase-containing compound metabolic process"/>
    <property type="evidence" value="ECO:0007669"/>
    <property type="project" value="InterPro"/>
</dbReference>
<dbReference type="HOGENOM" id="CLU_049674_0_1_1"/>
<evidence type="ECO:0000313" key="11">
    <source>
        <dbReference type="EMBL" id="KIM27574.1"/>
    </source>
</evidence>
<dbReference type="Gene3D" id="3.30.420.10">
    <property type="entry name" value="Ribonuclease H-like superfamily/Ribonuclease H"/>
    <property type="match status" value="1"/>
</dbReference>
<organism evidence="11 12">
    <name type="scientific">Serendipita vermifera MAFF 305830</name>
    <dbReference type="NCBI Taxonomy" id="933852"/>
    <lineage>
        <taxon>Eukaryota</taxon>
        <taxon>Fungi</taxon>
        <taxon>Dikarya</taxon>
        <taxon>Basidiomycota</taxon>
        <taxon>Agaricomycotina</taxon>
        <taxon>Agaricomycetes</taxon>
        <taxon>Sebacinales</taxon>
        <taxon>Serendipitaceae</taxon>
        <taxon>Serendipita</taxon>
    </lineage>
</organism>
<evidence type="ECO:0000259" key="10">
    <source>
        <dbReference type="SMART" id="SM00474"/>
    </source>
</evidence>
<evidence type="ECO:0000256" key="6">
    <source>
        <dbReference type="ARBA" id="ARBA00022842"/>
    </source>
</evidence>
<name>A0A0C3B5X3_SERVB</name>
<dbReference type="GO" id="GO:0003676">
    <property type="term" value="F:nucleic acid binding"/>
    <property type="evidence" value="ECO:0007669"/>
    <property type="project" value="InterPro"/>
</dbReference>
<sequence>MKGAIKLQNNKLSSAQRYATSVPLLRRIAPREETFSTLSTSSARRRTTVVAQSSLSPKKPEPPIELPPYSYQTLCPLRNVVYAATLHDGKTSLKKMVNSSVLGFDIEWKPNFVKGAPPNPVACVQLSNEDSVIVLQVSAMSKLPEELFTMLQNSSIVKVGVGISDDAKKLNKDWGISVRNMVDLSTLARSLDPYWAEEDRLKAEATNNPNLKAAPVGLARLAARYLTLQLVKGKKVTRSNWERPLTTAQINYAANDAAVAFDVYQRLELFQKGETTLPSADMRHK</sequence>
<feature type="domain" description="3'-5' exonuclease" evidence="10">
    <location>
        <begin position="78"/>
        <end position="272"/>
    </location>
</feature>
<dbReference type="GO" id="GO:0008408">
    <property type="term" value="F:3'-5' exonuclease activity"/>
    <property type="evidence" value="ECO:0007669"/>
    <property type="project" value="InterPro"/>
</dbReference>
<evidence type="ECO:0000256" key="2">
    <source>
        <dbReference type="ARBA" id="ARBA00022722"/>
    </source>
</evidence>
<dbReference type="InterPro" id="IPR012337">
    <property type="entry name" value="RNaseH-like_sf"/>
</dbReference>
<evidence type="ECO:0000256" key="3">
    <source>
        <dbReference type="ARBA" id="ARBA00022723"/>
    </source>
</evidence>
<dbReference type="STRING" id="933852.A0A0C3B5X3"/>
<keyword evidence="2" id="KW-0540">Nuclease</keyword>
<dbReference type="InterPro" id="IPR051132">
    <property type="entry name" value="3-5_Exonuclease_domain"/>
</dbReference>
<dbReference type="SMART" id="SM00474">
    <property type="entry name" value="35EXOc"/>
    <property type="match status" value="1"/>
</dbReference>
<dbReference type="CDD" id="cd06141">
    <property type="entry name" value="WRN_exo"/>
    <property type="match status" value="1"/>
</dbReference>
<dbReference type="InterPro" id="IPR036397">
    <property type="entry name" value="RNaseH_sf"/>
</dbReference>
<dbReference type="PANTHER" id="PTHR13620">
    <property type="entry name" value="3-5 EXONUCLEASE"/>
    <property type="match status" value="1"/>
</dbReference>
<keyword evidence="12" id="KW-1185">Reference proteome</keyword>
<dbReference type="EMBL" id="KN824298">
    <property type="protein sequence ID" value="KIM27574.1"/>
    <property type="molecule type" value="Genomic_DNA"/>
</dbReference>
<protein>
    <recommendedName>
        <fullName evidence="8">3'-5' exonuclease</fullName>
    </recommendedName>
    <alternativeName>
        <fullName evidence="9">Werner Syndrome-like exonuclease</fullName>
    </alternativeName>
</protein>
<keyword evidence="4" id="KW-0378">Hydrolase</keyword>
<evidence type="ECO:0000256" key="1">
    <source>
        <dbReference type="ARBA" id="ARBA00004123"/>
    </source>
</evidence>
<evidence type="ECO:0000313" key="12">
    <source>
        <dbReference type="Proteomes" id="UP000054097"/>
    </source>
</evidence>
<dbReference type="SUPFAM" id="SSF53098">
    <property type="entry name" value="Ribonuclease H-like"/>
    <property type="match status" value="1"/>
</dbReference>
<keyword evidence="5" id="KW-0269">Exonuclease</keyword>
<dbReference type="AlphaFoldDB" id="A0A0C3B5X3"/>
<keyword evidence="7" id="KW-0539">Nucleus</keyword>
<evidence type="ECO:0000256" key="5">
    <source>
        <dbReference type="ARBA" id="ARBA00022839"/>
    </source>
</evidence>
<dbReference type="OrthoDB" id="1920326at2759"/>
<dbReference type="Proteomes" id="UP000054097">
    <property type="component" value="Unassembled WGS sequence"/>
</dbReference>
<dbReference type="Pfam" id="PF01612">
    <property type="entry name" value="DNA_pol_A_exo1"/>
    <property type="match status" value="1"/>
</dbReference>
<dbReference type="InterPro" id="IPR002562">
    <property type="entry name" value="3'-5'_exonuclease_dom"/>
</dbReference>
<evidence type="ECO:0000256" key="4">
    <source>
        <dbReference type="ARBA" id="ARBA00022801"/>
    </source>
</evidence>
<keyword evidence="6" id="KW-0460">Magnesium</keyword>
<dbReference type="GO" id="GO:0046872">
    <property type="term" value="F:metal ion binding"/>
    <property type="evidence" value="ECO:0007669"/>
    <property type="project" value="UniProtKB-KW"/>
</dbReference>
<comment type="subcellular location">
    <subcellularLocation>
        <location evidence="1">Nucleus</location>
    </subcellularLocation>
</comment>
<dbReference type="PANTHER" id="PTHR13620:SF109">
    <property type="entry name" value="3'-5' EXONUCLEASE"/>
    <property type="match status" value="1"/>
</dbReference>
<evidence type="ECO:0000256" key="9">
    <source>
        <dbReference type="ARBA" id="ARBA00042761"/>
    </source>
</evidence>